<evidence type="ECO:0000256" key="6">
    <source>
        <dbReference type="ARBA" id="ARBA00022932"/>
    </source>
</evidence>
<dbReference type="Proteomes" id="UP001329430">
    <property type="component" value="Chromosome 7"/>
</dbReference>
<keyword evidence="12" id="KW-1185">Reference proteome</keyword>
<comment type="catalytic activity">
    <reaction evidence="8">
        <text>DNA(n) + a 2'-deoxyribonucleoside 5'-triphosphate = DNA(n+1) + diphosphate</text>
        <dbReference type="Rhea" id="RHEA:22508"/>
        <dbReference type="Rhea" id="RHEA-COMP:17339"/>
        <dbReference type="Rhea" id="RHEA-COMP:17340"/>
        <dbReference type="ChEBI" id="CHEBI:33019"/>
        <dbReference type="ChEBI" id="CHEBI:61560"/>
        <dbReference type="ChEBI" id="CHEBI:173112"/>
        <dbReference type="EC" id="2.7.7.7"/>
    </reaction>
</comment>
<keyword evidence="7" id="KW-0238">DNA-binding</keyword>
<dbReference type="AlphaFoldDB" id="A0AAN7ZIZ3"/>
<dbReference type="SUPFAM" id="SSF53098">
    <property type="entry name" value="Ribonuclease H-like"/>
    <property type="match status" value="1"/>
</dbReference>
<keyword evidence="5" id="KW-0235">DNA replication</keyword>
<dbReference type="EC" id="2.7.7.7" evidence="2"/>
<evidence type="ECO:0000256" key="2">
    <source>
        <dbReference type="ARBA" id="ARBA00012417"/>
    </source>
</evidence>
<dbReference type="EMBL" id="JAVRBK010000007">
    <property type="protein sequence ID" value="KAK5641407.1"/>
    <property type="molecule type" value="Genomic_DNA"/>
</dbReference>
<dbReference type="InterPro" id="IPR036397">
    <property type="entry name" value="RNaseH_sf"/>
</dbReference>
<organism evidence="10 12">
    <name type="scientific">Pyrocoelia pectoralis</name>
    <dbReference type="NCBI Taxonomy" id="417401"/>
    <lineage>
        <taxon>Eukaryota</taxon>
        <taxon>Metazoa</taxon>
        <taxon>Ecdysozoa</taxon>
        <taxon>Arthropoda</taxon>
        <taxon>Hexapoda</taxon>
        <taxon>Insecta</taxon>
        <taxon>Pterygota</taxon>
        <taxon>Neoptera</taxon>
        <taxon>Endopterygota</taxon>
        <taxon>Coleoptera</taxon>
        <taxon>Polyphaga</taxon>
        <taxon>Elateriformia</taxon>
        <taxon>Elateroidea</taxon>
        <taxon>Lampyridae</taxon>
        <taxon>Lampyrinae</taxon>
        <taxon>Pyrocoelia</taxon>
    </lineage>
</organism>
<keyword evidence="3" id="KW-0808">Transferase</keyword>
<reference evidence="10 12" key="2">
    <citation type="journal article" date="2024" name="Insects">
        <title>An Improved Chromosome-Level Genome Assembly of the Firefly Pyrocoelia pectoralis.</title>
        <authorList>
            <person name="Fu X."/>
            <person name="Meyer-Rochow V.B."/>
            <person name="Ballantyne L."/>
            <person name="Zhu X."/>
        </authorList>
    </citation>
    <scope>NUCLEOTIDE SEQUENCE [LARGE SCALE GENOMIC DNA]</scope>
    <source>
        <strain evidence="10">XCY_ONT2</strain>
    </source>
</reference>
<protein>
    <recommendedName>
        <fullName evidence="2">DNA-directed DNA polymerase</fullName>
        <ecNumber evidence="2">2.7.7.7</ecNumber>
    </recommendedName>
</protein>
<evidence type="ECO:0000259" key="9">
    <source>
        <dbReference type="Pfam" id="PF03175"/>
    </source>
</evidence>
<reference evidence="10" key="1">
    <citation type="submission" date="2023-06" db="EMBL/GenBank/DDBJ databases">
        <authorList>
            <person name="Fu X."/>
            <person name="Zhu X."/>
        </authorList>
    </citation>
    <scope>NUCLEOTIDE SEQUENCE</scope>
    <source>
        <strain evidence="10">XCY_ONT2</strain>
        <tissue evidence="10">Whole body</tissue>
    </source>
</reference>
<evidence type="ECO:0000256" key="1">
    <source>
        <dbReference type="ARBA" id="ARBA00005755"/>
    </source>
</evidence>
<dbReference type="PANTHER" id="PTHR33568:SF3">
    <property type="entry name" value="DNA-DIRECTED DNA POLYMERASE"/>
    <property type="match status" value="1"/>
</dbReference>
<keyword evidence="4" id="KW-0548">Nucleotidyltransferase</keyword>
<dbReference type="GO" id="GO:0006260">
    <property type="term" value="P:DNA replication"/>
    <property type="evidence" value="ECO:0007669"/>
    <property type="project" value="UniProtKB-KW"/>
</dbReference>
<comment type="similarity">
    <text evidence="1">Belongs to the DNA polymerase type-B family.</text>
</comment>
<dbReference type="EMBL" id="JAVRBK010000007">
    <property type="protein sequence ID" value="KAK5641406.1"/>
    <property type="molecule type" value="Genomic_DNA"/>
</dbReference>
<proteinExistence type="inferred from homology"/>
<evidence type="ECO:0000313" key="12">
    <source>
        <dbReference type="Proteomes" id="UP001329430"/>
    </source>
</evidence>
<evidence type="ECO:0000313" key="11">
    <source>
        <dbReference type="EMBL" id="KAK5641407.1"/>
    </source>
</evidence>
<feature type="domain" description="DNA-directed DNA polymerase family B mitochondria/virus" evidence="9">
    <location>
        <begin position="12"/>
        <end position="116"/>
    </location>
</feature>
<gene>
    <name evidence="10" type="ORF">RI129_009953</name>
    <name evidence="11" type="ORF">RI129_009954</name>
</gene>
<dbReference type="GO" id="GO:0003677">
    <property type="term" value="F:DNA binding"/>
    <property type="evidence" value="ECO:0007669"/>
    <property type="project" value="UniProtKB-KW"/>
</dbReference>
<sequence>MEYVLTSRKKFKKVIVVAHNGQAFDHQFVLNYVLNETHVKPELIMRGSKILMMAIGNVKFIDSLNFFPMALSALPKALGLGEELKKGYFPHLFHIEENASYVGPLPAVKYYSPDSMKPDA</sequence>
<dbReference type="InterPro" id="IPR004868">
    <property type="entry name" value="DNA-dir_DNA_pol_B_mt/vir"/>
</dbReference>
<evidence type="ECO:0000256" key="3">
    <source>
        <dbReference type="ARBA" id="ARBA00022679"/>
    </source>
</evidence>
<keyword evidence="6" id="KW-0239">DNA-directed DNA polymerase</keyword>
<evidence type="ECO:0000256" key="7">
    <source>
        <dbReference type="ARBA" id="ARBA00023125"/>
    </source>
</evidence>
<evidence type="ECO:0000256" key="8">
    <source>
        <dbReference type="ARBA" id="ARBA00049244"/>
    </source>
</evidence>
<dbReference type="Pfam" id="PF03175">
    <property type="entry name" value="DNA_pol_B_2"/>
    <property type="match status" value="1"/>
</dbReference>
<evidence type="ECO:0000256" key="5">
    <source>
        <dbReference type="ARBA" id="ARBA00022705"/>
    </source>
</evidence>
<dbReference type="InterPro" id="IPR012337">
    <property type="entry name" value="RNaseH-like_sf"/>
</dbReference>
<comment type="caution">
    <text evidence="10">The sequence shown here is derived from an EMBL/GenBank/DDBJ whole genome shotgun (WGS) entry which is preliminary data.</text>
</comment>
<accession>A0AAN7ZIZ3</accession>
<dbReference type="GO" id="GO:0000166">
    <property type="term" value="F:nucleotide binding"/>
    <property type="evidence" value="ECO:0007669"/>
    <property type="project" value="InterPro"/>
</dbReference>
<evidence type="ECO:0000313" key="10">
    <source>
        <dbReference type="EMBL" id="KAK5641406.1"/>
    </source>
</evidence>
<dbReference type="GO" id="GO:0003887">
    <property type="term" value="F:DNA-directed DNA polymerase activity"/>
    <property type="evidence" value="ECO:0007669"/>
    <property type="project" value="UniProtKB-KW"/>
</dbReference>
<dbReference type="Gene3D" id="3.30.420.10">
    <property type="entry name" value="Ribonuclease H-like superfamily/Ribonuclease H"/>
    <property type="match status" value="1"/>
</dbReference>
<dbReference type="PANTHER" id="PTHR33568">
    <property type="entry name" value="DNA POLYMERASE"/>
    <property type="match status" value="1"/>
</dbReference>
<name>A0AAN7ZIZ3_9COLE</name>
<evidence type="ECO:0000256" key="4">
    <source>
        <dbReference type="ARBA" id="ARBA00022695"/>
    </source>
</evidence>